<feature type="coiled-coil region" evidence="4">
    <location>
        <begin position="611"/>
        <end position="645"/>
    </location>
</feature>
<dbReference type="SUPFAM" id="SSF58104">
    <property type="entry name" value="Methyl-accepting chemotaxis protein (MCP) signaling domain"/>
    <property type="match status" value="1"/>
</dbReference>
<keyword evidence="5" id="KW-1133">Transmembrane helix</keyword>
<gene>
    <name evidence="8" type="ORF">Cpap_0689</name>
</gene>
<dbReference type="PROSITE" id="PS50885">
    <property type="entry name" value="HAMP"/>
    <property type="match status" value="1"/>
</dbReference>
<dbReference type="CDD" id="cd06225">
    <property type="entry name" value="HAMP"/>
    <property type="match status" value="1"/>
</dbReference>
<feature type="transmembrane region" description="Helical" evidence="5">
    <location>
        <begin position="294"/>
        <end position="316"/>
    </location>
</feature>
<evidence type="ECO:0000259" key="6">
    <source>
        <dbReference type="PROSITE" id="PS50111"/>
    </source>
</evidence>
<dbReference type="InterPro" id="IPR003660">
    <property type="entry name" value="HAMP_dom"/>
</dbReference>
<dbReference type="Gene3D" id="6.10.340.10">
    <property type="match status" value="1"/>
</dbReference>
<evidence type="ECO:0000256" key="1">
    <source>
        <dbReference type="ARBA" id="ARBA00023224"/>
    </source>
</evidence>
<dbReference type="Pfam" id="PF00672">
    <property type="entry name" value="HAMP"/>
    <property type="match status" value="1"/>
</dbReference>
<dbReference type="PANTHER" id="PTHR32089:SF112">
    <property type="entry name" value="LYSOZYME-LIKE PROTEIN-RELATED"/>
    <property type="match status" value="1"/>
</dbReference>
<dbReference type="OrthoDB" id="13222at2"/>
<dbReference type="EMBL" id="ACXX02000017">
    <property type="protein sequence ID" value="EGD46082.1"/>
    <property type="molecule type" value="Genomic_DNA"/>
</dbReference>
<name>F1THV0_9FIRM</name>
<keyword evidence="5" id="KW-0812">Transmembrane</keyword>
<sequence length="676" mass="75029">MIVTKIRRKIIKTNIRLRIQLLIVLITVTLIPIIAVSTTTYVTTIGKITELSLNNLKSDSYNTMNNLEVKIKSLDSTIKGVASQPAFLVGLEMANSVNAKMDTATYSGIQLSMRNVVEGSEGLIETMYLCNKNGKVIASAAKKSKTSGIVNFYDTQLFERIRKDTNNEVLVGNYITLKETNKKVIPVTKPVKSLAGFSGTITALVDYDKFFKLDKSKIKSEIIVLDSGFKIIYDTDNSKVNSKIPIKGAVYGENTTYMDSGIKKIAHLEKSGLANWTVCAQMSHSKVMLPVNQYILILIIVLVLSLLLATIISIIYSKYISKPVVELTTQIKKIEEGFLEVHFTEKSNISEINSLRNAFMKMVSNLNILISGISSASKEIDEMSALMYSEASESFEKSEYTQKSISNINVNIKNQADNTNYAAAEIKSLAAQIATTREHSNNVYNFLDRLNSSAERGKSQMDKLEANSTLNLQSISKMNEMIVGLQTQMQQINSITATIQSIAKQTQLLSLNARIEASRAGESGKGFAVVAEEIKELSNQTNSQAGVIRKMIESIVQNSNNLSMGFEEVSTGTDSQNSCINETKECFQEIQKNINNINTRLYNITDYLHEMDKQKDNLVLLVNQINNAAEEIANSSDDVHQYTKNNITSVKKVHEKSNIFKSLSKKLNSSVGLFKV</sequence>
<dbReference type="GO" id="GO:0016020">
    <property type="term" value="C:membrane"/>
    <property type="evidence" value="ECO:0007669"/>
    <property type="project" value="InterPro"/>
</dbReference>
<keyword evidence="1 3" id="KW-0807">Transducer</keyword>
<evidence type="ECO:0000256" key="5">
    <source>
        <dbReference type="SAM" id="Phobius"/>
    </source>
</evidence>
<proteinExistence type="inferred from homology"/>
<comment type="similarity">
    <text evidence="2">Belongs to the methyl-accepting chemotaxis (MCP) protein family.</text>
</comment>
<evidence type="ECO:0000256" key="3">
    <source>
        <dbReference type="PROSITE-ProRule" id="PRU00284"/>
    </source>
</evidence>
<reference evidence="8" key="1">
    <citation type="submission" date="2009-07" db="EMBL/GenBank/DDBJ databases">
        <authorList>
            <consortium name="US DOE Joint Genome Institute (JGI-PGF)"/>
            <person name="Lucas S."/>
            <person name="Copeland A."/>
            <person name="Lapidus A."/>
            <person name="Glavina del Rio T."/>
            <person name="Tice H."/>
            <person name="Bruce D."/>
            <person name="Goodwin L."/>
            <person name="Pitluck S."/>
            <person name="Larimer F."/>
            <person name="Land M.L."/>
            <person name="Mouttaki H."/>
            <person name="He Z."/>
            <person name="Zhou J."/>
            <person name="Hemme C.L."/>
        </authorList>
    </citation>
    <scope>NUCLEOTIDE SEQUENCE [LARGE SCALE GENOMIC DNA]</scope>
    <source>
        <strain evidence="8">DSM 2782</strain>
    </source>
</reference>
<organism evidence="8 9">
    <name type="scientific">Ruminiclostridium papyrosolvens DSM 2782</name>
    <dbReference type="NCBI Taxonomy" id="588581"/>
    <lineage>
        <taxon>Bacteria</taxon>
        <taxon>Bacillati</taxon>
        <taxon>Bacillota</taxon>
        <taxon>Clostridia</taxon>
        <taxon>Eubacteriales</taxon>
        <taxon>Oscillospiraceae</taxon>
        <taxon>Ruminiclostridium</taxon>
    </lineage>
</organism>
<dbReference type="PROSITE" id="PS50111">
    <property type="entry name" value="CHEMOTAXIS_TRANSDUC_2"/>
    <property type="match status" value="1"/>
</dbReference>
<dbReference type="InterPro" id="IPR004089">
    <property type="entry name" value="MCPsignal_dom"/>
</dbReference>
<evidence type="ECO:0000313" key="9">
    <source>
        <dbReference type="Proteomes" id="UP000003860"/>
    </source>
</evidence>
<feature type="domain" description="HAMP" evidence="7">
    <location>
        <begin position="318"/>
        <end position="371"/>
    </location>
</feature>
<accession>F1THV0</accession>
<keyword evidence="4" id="KW-0175">Coiled coil</keyword>
<keyword evidence="5" id="KW-0472">Membrane</keyword>
<dbReference type="STRING" id="588581.Cpap_0689"/>
<feature type="transmembrane region" description="Helical" evidence="5">
    <location>
        <begin position="21"/>
        <end position="42"/>
    </location>
</feature>
<comment type="caution">
    <text evidence="8">The sequence shown here is derived from an EMBL/GenBank/DDBJ whole genome shotgun (WGS) entry which is preliminary data.</text>
</comment>
<dbReference type="GO" id="GO:0007165">
    <property type="term" value="P:signal transduction"/>
    <property type="evidence" value="ECO:0007669"/>
    <property type="project" value="UniProtKB-KW"/>
</dbReference>
<dbReference type="Gene3D" id="3.30.450.20">
    <property type="entry name" value="PAS domain"/>
    <property type="match status" value="1"/>
</dbReference>
<dbReference type="Proteomes" id="UP000003860">
    <property type="component" value="Unassembled WGS sequence"/>
</dbReference>
<dbReference type="Pfam" id="PF00015">
    <property type="entry name" value="MCPsignal"/>
    <property type="match status" value="1"/>
</dbReference>
<keyword evidence="9" id="KW-1185">Reference proteome</keyword>
<dbReference type="PANTHER" id="PTHR32089">
    <property type="entry name" value="METHYL-ACCEPTING CHEMOTAXIS PROTEIN MCPB"/>
    <property type="match status" value="1"/>
</dbReference>
<dbReference type="SMART" id="SM00283">
    <property type="entry name" value="MA"/>
    <property type="match status" value="1"/>
</dbReference>
<evidence type="ECO:0000313" key="8">
    <source>
        <dbReference type="EMBL" id="EGD46082.1"/>
    </source>
</evidence>
<evidence type="ECO:0000256" key="2">
    <source>
        <dbReference type="ARBA" id="ARBA00029447"/>
    </source>
</evidence>
<dbReference type="AlphaFoldDB" id="F1THV0"/>
<dbReference type="Gene3D" id="1.10.287.950">
    <property type="entry name" value="Methyl-accepting chemotaxis protein"/>
    <property type="match status" value="1"/>
</dbReference>
<evidence type="ECO:0000259" key="7">
    <source>
        <dbReference type="PROSITE" id="PS50885"/>
    </source>
</evidence>
<dbReference type="CDD" id="cd18773">
    <property type="entry name" value="PDC1_HK_sensor"/>
    <property type="match status" value="1"/>
</dbReference>
<dbReference type="eggNOG" id="COG0840">
    <property type="taxonomic scope" value="Bacteria"/>
</dbReference>
<protein>
    <submittedName>
        <fullName evidence="8">Methyl-accepting chemotaxis sensory transducer</fullName>
    </submittedName>
</protein>
<evidence type="ECO:0000256" key="4">
    <source>
        <dbReference type="SAM" id="Coils"/>
    </source>
</evidence>
<feature type="domain" description="Methyl-accepting transducer" evidence="6">
    <location>
        <begin position="390"/>
        <end position="633"/>
    </location>
</feature>
<dbReference type="RefSeq" id="WP_004622099.1">
    <property type="nucleotide sequence ID" value="NZ_ACXX02000017.1"/>
</dbReference>
<reference evidence="8" key="2">
    <citation type="submission" date="2011-01" db="EMBL/GenBank/DDBJ databases">
        <title>The Non-contiguous Finished genome of Clostridium papyrosolvens.</title>
        <authorList>
            <person name="Lucas S."/>
            <person name="Copeland A."/>
            <person name="Lapidus A."/>
            <person name="Cheng J.-F."/>
            <person name="Goodwin L."/>
            <person name="Pitluck S."/>
            <person name="Misra M."/>
            <person name="Chertkov O."/>
            <person name="Detter J.C."/>
            <person name="Han C."/>
            <person name="Tapia R."/>
            <person name="Land M."/>
            <person name="Hauser L."/>
            <person name="Kyrpides N."/>
            <person name="Ivanova N."/>
            <person name="Pagani I."/>
            <person name="Mouttaki H."/>
            <person name="He Z."/>
            <person name="Zhou J."/>
            <person name="Hemme C.L."/>
            <person name="Woyke T."/>
        </authorList>
    </citation>
    <scope>NUCLEOTIDE SEQUENCE [LARGE SCALE GENOMIC DNA]</scope>
    <source>
        <strain evidence="8">DSM 2782</strain>
    </source>
</reference>